<dbReference type="OrthoDB" id="9786526at2"/>
<dbReference type="InterPro" id="IPR043504">
    <property type="entry name" value="Peptidase_S1_PA_chymotrypsin"/>
</dbReference>
<dbReference type="InterPro" id="IPR009003">
    <property type="entry name" value="Peptidase_S1_PA"/>
</dbReference>
<dbReference type="InterPro" id="IPR001314">
    <property type="entry name" value="Peptidase_S1A"/>
</dbReference>
<evidence type="ECO:0000313" key="4">
    <source>
        <dbReference type="Proteomes" id="UP000061457"/>
    </source>
</evidence>
<gene>
    <name evidence="3" type="ORF">PP2015_617</name>
</gene>
<name>A0A0S2JYQ1_9GAMM</name>
<dbReference type="PROSITE" id="PS00134">
    <property type="entry name" value="TRYPSIN_HIS"/>
    <property type="match status" value="1"/>
</dbReference>
<accession>A0A0S2JYQ1</accession>
<dbReference type="EMBL" id="CP013187">
    <property type="protein sequence ID" value="ALO41137.1"/>
    <property type="molecule type" value="Genomic_DNA"/>
</dbReference>
<dbReference type="KEGG" id="pphe:PP2015_617"/>
<evidence type="ECO:0000259" key="2">
    <source>
        <dbReference type="PROSITE" id="PS50240"/>
    </source>
</evidence>
<dbReference type="Pfam" id="PF00089">
    <property type="entry name" value="Trypsin"/>
    <property type="match status" value="1"/>
</dbReference>
<dbReference type="Proteomes" id="UP000061457">
    <property type="component" value="Chromosome I"/>
</dbReference>
<feature type="signal peptide" evidence="1">
    <location>
        <begin position="1"/>
        <end position="21"/>
    </location>
</feature>
<sequence>MNLISKLILGGLITASLHANAMIIRHDVSDGKYIQQAADYPAIFPLKDDGKTKNCVGTLLTPQWAITAAHCTILLEPDSQLEIAGNKAKVHSIHLPPEYGYMKAIKNEQGKIIDIEDKVKDASFDIALLRLSHPLKGVQTFPLLEQKVNVNQTIEVMGWGDFGNGLEGVSRKERVNDRQLRVAHNKIDAINGNYLIFNFDAPDSKNALPLEGINGPGDSGSPALIKLPNGYFVAGISSGGDYPGVQTHKREGKYGWQEYYININAMTAWIAETMALSITKN</sequence>
<reference evidence="3 4" key="1">
    <citation type="submission" date="2015-11" db="EMBL/GenBank/DDBJ databases">
        <authorList>
            <person name="Zhang Y."/>
            <person name="Guo Z."/>
        </authorList>
    </citation>
    <scope>NUCLEOTIDE SEQUENCE [LARGE SCALE GENOMIC DNA]</scope>
    <source>
        <strain evidence="3 4">KCTC 12086</strain>
    </source>
</reference>
<feature type="domain" description="Peptidase S1" evidence="2">
    <location>
        <begin position="8"/>
        <end position="275"/>
    </location>
</feature>
<keyword evidence="1" id="KW-0732">Signal</keyword>
<dbReference type="InterPro" id="IPR001254">
    <property type="entry name" value="Trypsin_dom"/>
</dbReference>
<dbReference type="PATRIC" id="fig|161398.10.peg.628"/>
<dbReference type="PROSITE" id="PS50240">
    <property type="entry name" value="TRYPSIN_DOM"/>
    <property type="match status" value="1"/>
</dbReference>
<evidence type="ECO:0000256" key="1">
    <source>
        <dbReference type="SAM" id="SignalP"/>
    </source>
</evidence>
<dbReference type="PRINTS" id="PR00722">
    <property type="entry name" value="CHYMOTRYPSIN"/>
</dbReference>
<dbReference type="InterPro" id="IPR018114">
    <property type="entry name" value="TRYPSIN_HIS"/>
</dbReference>
<dbReference type="SMART" id="SM00020">
    <property type="entry name" value="Tryp_SPc"/>
    <property type="match status" value="1"/>
</dbReference>
<proteinExistence type="predicted"/>
<dbReference type="STRING" id="161398.PP2015_617"/>
<dbReference type="PANTHER" id="PTHR24260:SF132">
    <property type="entry name" value="PEPTIDASE S1 DOMAIN-CONTAINING PROTEIN"/>
    <property type="match status" value="1"/>
</dbReference>
<keyword evidence="4" id="KW-1185">Reference proteome</keyword>
<dbReference type="InterPro" id="IPR051333">
    <property type="entry name" value="CLIP_Serine_Protease"/>
</dbReference>
<evidence type="ECO:0000313" key="3">
    <source>
        <dbReference type="EMBL" id="ALO41137.1"/>
    </source>
</evidence>
<dbReference type="SUPFAM" id="SSF50494">
    <property type="entry name" value="Trypsin-like serine proteases"/>
    <property type="match status" value="1"/>
</dbReference>
<dbReference type="GO" id="GO:0006508">
    <property type="term" value="P:proteolysis"/>
    <property type="evidence" value="ECO:0007669"/>
    <property type="project" value="InterPro"/>
</dbReference>
<dbReference type="Gene3D" id="2.40.10.10">
    <property type="entry name" value="Trypsin-like serine proteases"/>
    <property type="match status" value="1"/>
</dbReference>
<dbReference type="AlphaFoldDB" id="A0A0S2JYQ1"/>
<dbReference type="PANTHER" id="PTHR24260">
    <property type="match status" value="1"/>
</dbReference>
<protein>
    <recommendedName>
        <fullName evidence="2">Peptidase S1 domain-containing protein</fullName>
    </recommendedName>
</protein>
<dbReference type="GO" id="GO:0004252">
    <property type="term" value="F:serine-type endopeptidase activity"/>
    <property type="evidence" value="ECO:0007669"/>
    <property type="project" value="InterPro"/>
</dbReference>
<dbReference type="RefSeq" id="WP_058028898.1">
    <property type="nucleotide sequence ID" value="NZ_CP013187.1"/>
</dbReference>
<organism evidence="3 4">
    <name type="scientific">Pseudoalteromonas phenolica</name>
    <dbReference type="NCBI Taxonomy" id="161398"/>
    <lineage>
        <taxon>Bacteria</taxon>
        <taxon>Pseudomonadati</taxon>
        <taxon>Pseudomonadota</taxon>
        <taxon>Gammaproteobacteria</taxon>
        <taxon>Alteromonadales</taxon>
        <taxon>Pseudoalteromonadaceae</taxon>
        <taxon>Pseudoalteromonas</taxon>
    </lineage>
</organism>
<feature type="chain" id="PRO_5006600762" description="Peptidase S1 domain-containing protein" evidence="1">
    <location>
        <begin position="22"/>
        <end position="281"/>
    </location>
</feature>